<comment type="subcellular location">
    <subcellularLocation>
        <location evidence="1">Cell inner membrane</location>
        <topology evidence="1">Single-pass membrane protein</topology>
    </subcellularLocation>
</comment>
<evidence type="ECO:0000256" key="7">
    <source>
        <dbReference type="ARBA" id="ARBA00022927"/>
    </source>
</evidence>
<evidence type="ECO:0000256" key="3">
    <source>
        <dbReference type="ARBA" id="ARBA00022448"/>
    </source>
</evidence>
<accession>A0ABT4JTA2</accession>
<proteinExistence type="inferred from homology"/>
<feature type="transmembrane region" description="Helical" evidence="10">
    <location>
        <begin position="31"/>
        <end position="50"/>
    </location>
</feature>
<evidence type="ECO:0000256" key="10">
    <source>
        <dbReference type="SAM" id="Phobius"/>
    </source>
</evidence>
<sequence length="172" mass="19676">MKSWLMNQFRSSPSLYSIWLAYLRLSIREQVLVFVLAAFVCLLSVYFLLWKPMQLQNQAAQVSFERSLADYYKIIENANHLRAFKGESTSGLIDRSANELRALVNSTARQHGIVAERIAVEGDSRLQVWVSNTDFAKLSPWITALGNAKTKIYAMQWRSQEVGEVDLKITLD</sequence>
<dbReference type="RefSeq" id="WP_269124401.1">
    <property type="nucleotide sequence ID" value="NZ_JAPUBN010000013.1"/>
</dbReference>
<dbReference type="InterPro" id="IPR023229">
    <property type="entry name" value="T2SS_M_periplasmic_sf"/>
</dbReference>
<evidence type="ECO:0000256" key="8">
    <source>
        <dbReference type="ARBA" id="ARBA00022989"/>
    </source>
</evidence>
<keyword evidence="12" id="KW-1185">Reference proteome</keyword>
<keyword evidence="4" id="KW-1003">Cell membrane</keyword>
<evidence type="ECO:0000256" key="1">
    <source>
        <dbReference type="ARBA" id="ARBA00004377"/>
    </source>
</evidence>
<name>A0ABT4JTA2_9GAMM</name>
<evidence type="ECO:0000313" key="12">
    <source>
        <dbReference type="Proteomes" id="UP001149719"/>
    </source>
</evidence>
<dbReference type="EMBL" id="JAPUBN010000013">
    <property type="protein sequence ID" value="MCZ2721543.1"/>
    <property type="molecule type" value="Genomic_DNA"/>
</dbReference>
<dbReference type="SUPFAM" id="SSF103054">
    <property type="entry name" value="General secretion pathway protein M, EpsM"/>
    <property type="match status" value="1"/>
</dbReference>
<evidence type="ECO:0000256" key="9">
    <source>
        <dbReference type="ARBA" id="ARBA00023136"/>
    </source>
</evidence>
<dbReference type="Proteomes" id="UP001149719">
    <property type="component" value="Unassembled WGS sequence"/>
</dbReference>
<dbReference type="Gene3D" id="3.30.1360.100">
    <property type="entry name" value="General secretion pathway protein M, EpsM"/>
    <property type="match status" value="1"/>
</dbReference>
<evidence type="ECO:0000256" key="4">
    <source>
        <dbReference type="ARBA" id="ARBA00022475"/>
    </source>
</evidence>
<evidence type="ECO:0000256" key="5">
    <source>
        <dbReference type="ARBA" id="ARBA00022519"/>
    </source>
</evidence>
<protein>
    <submittedName>
        <fullName evidence="11">Type II secretion system protein M</fullName>
    </submittedName>
</protein>
<organism evidence="11 12">
    <name type="scientific">Marinomonas phaeophyticola</name>
    <dbReference type="NCBI Taxonomy" id="3004091"/>
    <lineage>
        <taxon>Bacteria</taxon>
        <taxon>Pseudomonadati</taxon>
        <taxon>Pseudomonadota</taxon>
        <taxon>Gammaproteobacteria</taxon>
        <taxon>Oceanospirillales</taxon>
        <taxon>Oceanospirillaceae</taxon>
        <taxon>Marinomonas</taxon>
    </lineage>
</organism>
<keyword evidence="3" id="KW-0813">Transport</keyword>
<keyword evidence="5" id="KW-0997">Cell inner membrane</keyword>
<evidence type="ECO:0000256" key="2">
    <source>
        <dbReference type="ARBA" id="ARBA00010637"/>
    </source>
</evidence>
<dbReference type="InterPro" id="IPR007690">
    <property type="entry name" value="T2SS_GspM"/>
</dbReference>
<keyword evidence="9 10" id="KW-0472">Membrane</keyword>
<evidence type="ECO:0000313" key="11">
    <source>
        <dbReference type="EMBL" id="MCZ2721543.1"/>
    </source>
</evidence>
<evidence type="ECO:0000256" key="6">
    <source>
        <dbReference type="ARBA" id="ARBA00022692"/>
    </source>
</evidence>
<gene>
    <name evidence="11" type="ORF">O1D97_07715</name>
</gene>
<keyword evidence="8 10" id="KW-1133">Transmembrane helix</keyword>
<keyword evidence="6 10" id="KW-0812">Transmembrane</keyword>
<reference evidence="11" key="1">
    <citation type="submission" date="2022-12" db="EMBL/GenBank/DDBJ databases">
        <title>Marinomonas 15G1-11 sp. nov, isolated from marine algae.</title>
        <authorList>
            <person name="Butt M."/>
            <person name="Choi D.G."/>
            <person name="Kim J.M."/>
            <person name="Lee J.K."/>
            <person name="Baek J.H."/>
            <person name="Jeon C.O."/>
        </authorList>
    </citation>
    <scope>NUCLEOTIDE SEQUENCE</scope>
    <source>
        <strain evidence="11">15G1-11</strain>
    </source>
</reference>
<comment type="caution">
    <text evidence="11">The sequence shown here is derived from an EMBL/GenBank/DDBJ whole genome shotgun (WGS) entry which is preliminary data.</text>
</comment>
<keyword evidence="7" id="KW-0653">Protein transport</keyword>
<dbReference type="Pfam" id="PF04612">
    <property type="entry name" value="T2SSM"/>
    <property type="match status" value="1"/>
</dbReference>
<comment type="similarity">
    <text evidence="2">Belongs to the GSP M family.</text>
</comment>